<dbReference type="Pfam" id="PF00135">
    <property type="entry name" value="COesterase"/>
    <property type="match status" value="2"/>
</dbReference>
<feature type="region of interest" description="Disordered" evidence="4">
    <location>
        <begin position="919"/>
        <end position="948"/>
    </location>
</feature>
<sequence length="1578" mass="177120">MLVNKMATNRHATSFINHNMFICIFVSLLLPMANEGAANVYGDSRSFPNDDGGKRLTREYHLRQGALRGLIVKPSRQYDFQYVEMFLGIPYAAPPTGHLRFMPPVSAPPWRDVKMATRFAPVCPQSLPPIKKGNPPSSGRQHYMNQLKTFLTNESEDCLYLNIYVPYREQKTKKFPVLVFIHGDSFEWSSGNPYDGRVLASYGSVMVITVNFRLGILGFMKPSLTEHVYGNNGLLDQLAALQWIKDNIEDLNGDPSSVTLMGHGTGAACVNFLMLSPISNEQKTKKFPVLVFIHGDSFEWSSGNPYDGRVLASYGSVMVITVNFRLGILGFMKPSLTEHVYGNNGLLDQLAALQWIKDNIEDLNGDPSSVTLMGHGTGAACVNFLMLSPISNGLFHRAILMSGSALSDWAMTKDPTPYTLQVAQSLGCNPNSKNMMTCLQKKPLSEIKKVQILAREFETPLGPVVAGSFIPNEPAKTMESYPNLLSKYQLLSGVTEMERYHDFGVIELEHGVLENQRDDFIKKYAKIIFEGAEDQTLKSILKEYSPSKLDPQRWNVETNRDVILNVFSDARTLAPVIRFANYQSKANRQSYFYVFGHNSISSDYAALNKSVQGQELPYVFGVPLGATNTHFDKEYTQHEKLLSEVLMRMWTNFVKYGSPNSQAPVKFYNLDRRQWSLYDLDWPEYDGTRQSYLRFDIPPEVDKSYRANYTKFWTETLPSKMSKYVIDPLFEYTPPPTRPPPTTKPKITHRNTANVVDPVRRIWAPQVAETPHYSSSIYGKMRPYSQPVRRPDTNVIYKEIMSIEKPARPVPSGLMENTVIYTTTTKPKPNLPVKTSSATITLIVSLAILFLAVNVGICSILYFKKRKLRLREQTLESSHQPRAEIGEVNVIGQKSSKDDKSALQTLKNGCSVIKSMSFNKMKNNSKKHKKKSDPCKTPKSDDSGGFRERFKLRRHLSTSTLDAHTKVRDWIANEMMHRCSPGILRKSNSDLNEKHMTVAKPFTRSEELLSETKKSKTDSRKMNDSINSKSFASKTNSKARTSEKTTSTSALGSHSSIGSHKQSLSSIKQTSKSNDSIKSKATESIQSKKVSVAIDATPAARTNSILNQEPIEISKSFDAGDQIHSNKLEKSTDSELKTPSNTEPNKDEKTFTNVVTLAVQDKPLIISHKHSSSDPVTDVNYDKLLERMECNNLANILPPVTFRNDVNVTSREERSQANPMTAEEALLTIKKRNFPKVLPDLPKAQKRLSLQPNSLQTFRGYSSMDDRPKVPPQPPPRTTTLERRLAYKNTKPLSSFDASQVKKINENVAVKNYENIDSLSPYPAASRNASFDRSKPETTIVMAKDREFPRVIIASSDIPSSQEPKIVITPSPSQVEIPTNVPRVRLPDDFHIQTGSVTSFSSFCSDEDDDDDDIDLDEEFEDKLIQELVGGVDSPTNMDDILDTKGPDTIYEKKLEIVPVKINPGNVVPRPKDDYVCVSDLFLPDVSDLEKTAQIKPNFGLNKLQHRTESIHRPPEKAVKVKQRKSIRTPSILSRSSKGKRGSDKRCDSVKLEHSNSGSSNDTETSTGTVKKVEFKKG</sequence>
<name>A0A2A4J5D4_HELVI</name>
<feature type="domain" description="Carboxylesterase type B" evidence="6">
    <location>
        <begin position="282"/>
        <end position="713"/>
    </location>
</feature>
<comment type="similarity">
    <text evidence="1">Belongs to the type-B carboxylesterase/lipase family.</text>
</comment>
<feature type="region of interest" description="Disordered" evidence="4">
    <location>
        <begin position="997"/>
        <end position="1089"/>
    </location>
</feature>
<keyword evidence="3" id="KW-0325">Glycoprotein</keyword>
<dbReference type="InterPro" id="IPR051093">
    <property type="entry name" value="Neuroligin/BSAL"/>
</dbReference>
<dbReference type="SUPFAM" id="SSF53474">
    <property type="entry name" value="alpha/beta-Hydrolases"/>
    <property type="match status" value="2"/>
</dbReference>
<feature type="compositionally biased region" description="Polar residues" evidence="4">
    <location>
        <begin position="1024"/>
        <end position="1074"/>
    </location>
</feature>
<dbReference type="InterPro" id="IPR029058">
    <property type="entry name" value="AB_hydrolase_fold"/>
</dbReference>
<evidence type="ECO:0000313" key="7">
    <source>
        <dbReference type="EMBL" id="PCG66623.1"/>
    </source>
</evidence>
<feature type="compositionally biased region" description="Basic and acidic residues" evidence="4">
    <location>
        <begin position="1003"/>
        <end position="1023"/>
    </location>
</feature>
<accession>A0A2A4J5D4</accession>
<proteinExistence type="inferred from homology"/>
<evidence type="ECO:0000256" key="5">
    <source>
        <dbReference type="SAM" id="SignalP"/>
    </source>
</evidence>
<feature type="compositionally biased region" description="Basic and acidic residues" evidence="4">
    <location>
        <begin position="932"/>
        <end position="948"/>
    </location>
</feature>
<evidence type="ECO:0000256" key="2">
    <source>
        <dbReference type="ARBA" id="ARBA00022729"/>
    </source>
</evidence>
<gene>
    <name evidence="7" type="ORF">B5V51_7454</name>
</gene>
<dbReference type="PROSITE" id="PS00941">
    <property type="entry name" value="CARBOXYLESTERASE_B_2"/>
    <property type="match status" value="1"/>
</dbReference>
<feature type="compositionally biased region" description="Polar residues" evidence="4">
    <location>
        <begin position="1248"/>
        <end position="1260"/>
    </location>
</feature>
<dbReference type="EMBL" id="NWSH01003283">
    <property type="protein sequence ID" value="PCG66623.1"/>
    <property type="molecule type" value="Genomic_DNA"/>
</dbReference>
<feature type="region of interest" description="Disordered" evidence="4">
    <location>
        <begin position="1127"/>
        <end position="1147"/>
    </location>
</feature>
<dbReference type="InterPro" id="IPR019819">
    <property type="entry name" value="Carboxylesterase_B_CS"/>
</dbReference>
<dbReference type="InterPro" id="IPR002018">
    <property type="entry name" value="CarbesteraseB"/>
</dbReference>
<dbReference type="Gene3D" id="3.40.50.1820">
    <property type="entry name" value="alpha/beta hydrolase"/>
    <property type="match status" value="2"/>
</dbReference>
<feature type="compositionally biased region" description="Basic and acidic residues" evidence="4">
    <location>
        <begin position="1541"/>
        <end position="1554"/>
    </location>
</feature>
<feature type="domain" description="Carboxylesterase type B" evidence="6">
    <location>
        <begin position="61"/>
        <end position="281"/>
    </location>
</feature>
<feature type="compositionally biased region" description="Basic and acidic residues" evidence="4">
    <location>
        <begin position="1506"/>
        <end position="1519"/>
    </location>
</feature>
<comment type="caution">
    <text evidence="7">The sequence shown here is derived from an EMBL/GenBank/DDBJ whole genome shotgun (WGS) entry which is preliminary data.</text>
</comment>
<keyword evidence="2 5" id="KW-0732">Signal</keyword>
<feature type="region of interest" description="Disordered" evidence="4">
    <location>
        <begin position="1505"/>
        <end position="1578"/>
    </location>
</feature>
<protein>
    <recommendedName>
        <fullName evidence="6">Carboxylesterase type B domain-containing protein</fullName>
    </recommendedName>
</protein>
<evidence type="ECO:0000256" key="4">
    <source>
        <dbReference type="SAM" id="MobiDB-lite"/>
    </source>
</evidence>
<dbReference type="PANTHER" id="PTHR43903">
    <property type="entry name" value="NEUROLIGIN"/>
    <property type="match status" value="1"/>
</dbReference>
<feature type="region of interest" description="Disordered" evidence="4">
    <location>
        <begin position="1243"/>
        <end position="1280"/>
    </location>
</feature>
<organism evidence="7">
    <name type="scientific">Heliothis virescens</name>
    <name type="common">Tobacco budworm moth</name>
    <dbReference type="NCBI Taxonomy" id="7102"/>
    <lineage>
        <taxon>Eukaryota</taxon>
        <taxon>Metazoa</taxon>
        <taxon>Ecdysozoa</taxon>
        <taxon>Arthropoda</taxon>
        <taxon>Hexapoda</taxon>
        <taxon>Insecta</taxon>
        <taxon>Pterygota</taxon>
        <taxon>Neoptera</taxon>
        <taxon>Endopterygota</taxon>
        <taxon>Lepidoptera</taxon>
        <taxon>Glossata</taxon>
        <taxon>Ditrysia</taxon>
        <taxon>Noctuoidea</taxon>
        <taxon>Noctuidae</taxon>
        <taxon>Heliothinae</taxon>
        <taxon>Heliothis</taxon>
    </lineage>
</organism>
<dbReference type="STRING" id="7102.A0A2A4J5D4"/>
<evidence type="ECO:0000256" key="1">
    <source>
        <dbReference type="ARBA" id="ARBA00005964"/>
    </source>
</evidence>
<feature type="compositionally biased region" description="Basic and acidic residues" evidence="4">
    <location>
        <begin position="1127"/>
        <end position="1136"/>
    </location>
</feature>
<feature type="compositionally biased region" description="Polar residues" evidence="4">
    <location>
        <begin position="1555"/>
        <end position="1569"/>
    </location>
</feature>
<feature type="signal peptide" evidence="5">
    <location>
        <begin position="1"/>
        <end position="38"/>
    </location>
</feature>
<evidence type="ECO:0000259" key="6">
    <source>
        <dbReference type="Pfam" id="PF00135"/>
    </source>
</evidence>
<reference evidence="7" key="1">
    <citation type="submission" date="2017-09" db="EMBL/GenBank/DDBJ databases">
        <title>Contemporary evolution of a Lepidopteran species, Heliothis virescens, in response to modern agricultural practices.</title>
        <authorList>
            <person name="Fritz M.L."/>
            <person name="Deyonke A.M."/>
            <person name="Papanicolaou A."/>
            <person name="Micinski S."/>
            <person name="Westbrook J."/>
            <person name="Gould F."/>
        </authorList>
    </citation>
    <scope>NUCLEOTIDE SEQUENCE [LARGE SCALE GENOMIC DNA]</scope>
    <source>
        <strain evidence="7">HvINT-</strain>
        <tissue evidence="7">Whole body</tissue>
    </source>
</reference>
<feature type="chain" id="PRO_5012788422" description="Carboxylesterase type B domain-containing protein" evidence="5">
    <location>
        <begin position="39"/>
        <end position="1578"/>
    </location>
</feature>
<evidence type="ECO:0000256" key="3">
    <source>
        <dbReference type="ARBA" id="ARBA00023180"/>
    </source>
</evidence>